<keyword evidence="6 9" id="KW-0061">Asparagine biosynthesis</keyword>
<dbReference type="Proteomes" id="UP000028123">
    <property type="component" value="Unassembled WGS sequence"/>
</dbReference>
<keyword evidence="7 9" id="KW-0315">Glutamine amidotransferase</keyword>
<gene>
    <name evidence="13" type="ORF">ET33_30830</name>
</gene>
<feature type="domain" description="Glutamine amidotransferase type-2" evidence="12">
    <location>
        <begin position="2"/>
        <end position="213"/>
    </location>
</feature>
<dbReference type="CDD" id="cd01991">
    <property type="entry name" value="Asn_synthase_B_C"/>
    <property type="match status" value="1"/>
</dbReference>
<keyword evidence="14" id="KW-1185">Reference proteome</keyword>
<evidence type="ECO:0000256" key="6">
    <source>
        <dbReference type="ARBA" id="ARBA00022888"/>
    </source>
</evidence>
<evidence type="ECO:0000256" key="1">
    <source>
        <dbReference type="ARBA" id="ARBA00005187"/>
    </source>
</evidence>
<dbReference type="GO" id="GO:0006529">
    <property type="term" value="P:asparagine biosynthetic process"/>
    <property type="evidence" value="ECO:0007669"/>
    <property type="project" value="UniProtKB-KW"/>
</dbReference>
<dbReference type="InterPro" id="IPR051786">
    <property type="entry name" value="ASN_synthetase/amidase"/>
</dbReference>
<evidence type="ECO:0000256" key="5">
    <source>
        <dbReference type="ARBA" id="ARBA00022840"/>
    </source>
</evidence>
<feature type="binding site" evidence="10">
    <location>
        <position position="292"/>
    </location>
    <ligand>
        <name>ATP</name>
        <dbReference type="ChEBI" id="CHEBI:30616"/>
    </ligand>
</feature>
<dbReference type="SUPFAM" id="SSF56235">
    <property type="entry name" value="N-terminal nucleophile aminohydrolases (Ntn hydrolases)"/>
    <property type="match status" value="1"/>
</dbReference>
<dbReference type="OrthoDB" id="9763290at2"/>
<dbReference type="NCBIfam" id="TIGR01536">
    <property type="entry name" value="asn_synth_AEB"/>
    <property type="match status" value="1"/>
</dbReference>
<dbReference type="InterPro" id="IPR029055">
    <property type="entry name" value="Ntn_hydrolases_N"/>
</dbReference>
<comment type="similarity">
    <text evidence="2">Belongs to the asparagine synthetase family.</text>
</comment>
<evidence type="ECO:0000256" key="8">
    <source>
        <dbReference type="ARBA" id="ARBA00048741"/>
    </source>
</evidence>
<comment type="pathway">
    <text evidence="1">Amino-acid biosynthesis; L-asparagine biosynthesis; L-asparagine from L-aspartate (L-Gln route): step 1/1.</text>
</comment>
<dbReference type="CDD" id="cd00712">
    <property type="entry name" value="AsnB"/>
    <property type="match status" value="1"/>
</dbReference>
<dbReference type="GO" id="GO:0005524">
    <property type="term" value="F:ATP binding"/>
    <property type="evidence" value="ECO:0007669"/>
    <property type="project" value="UniProtKB-KW"/>
</dbReference>
<keyword evidence="9" id="KW-0028">Amino-acid biosynthesis</keyword>
<evidence type="ECO:0000313" key="13">
    <source>
        <dbReference type="EMBL" id="KEQ21808.1"/>
    </source>
</evidence>
<dbReference type="PROSITE" id="PS51278">
    <property type="entry name" value="GATASE_TYPE_2"/>
    <property type="match status" value="1"/>
</dbReference>
<comment type="caution">
    <text evidence="13">The sequence shown here is derived from an EMBL/GenBank/DDBJ whole genome shotgun (WGS) entry which is preliminary data.</text>
</comment>
<evidence type="ECO:0000256" key="9">
    <source>
        <dbReference type="PIRSR" id="PIRSR001589-1"/>
    </source>
</evidence>
<dbReference type="Pfam" id="PF13537">
    <property type="entry name" value="GATase_7"/>
    <property type="match status" value="1"/>
</dbReference>
<keyword evidence="4 10" id="KW-0547">Nucleotide-binding</keyword>
<dbReference type="InterPro" id="IPR001962">
    <property type="entry name" value="Asn_synthase"/>
</dbReference>
<comment type="catalytic activity">
    <reaction evidence="8">
        <text>L-aspartate + L-glutamine + ATP + H2O = L-asparagine + L-glutamate + AMP + diphosphate + H(+)</text>
        <dbReference type="Rhea" id="RHEA:12228"/>
        <dbReference type="ChEBI" id="CHEBI:15377"/>
        <dbReference type="ChEBI" id="CHEBI:15378"/>
        <dbReference type="ChEBI" id="CHEBI:29985"/>
        <dbReference type="ChEBI" id="CHEBI:29991"/>
        <dbReference type="ChEBI" id="CHEBI:30616"/>
        <dbReference type="ChEBI" id="CHEBI:33019"/>
        <dbReference type="ChEBI" id="CHEBI:58048"/>
        <dbReference type="ChEBI" id="CHEBI:58359"/>
        <dbReference type="ChEBI" id="CHEBI:456215"/>
        <dbReference type="EC" id="6.3.5.4"/>
    </reaction>
</comment>
<evidence type="ECO:0000256" key="4">
    <source>
        <dbReference type="ARBA" id="ARBA00022741"/>
    </source>
</evidence>
<dbReference type="InterPro" id="IPR017932">
    <property type="entry name" value="GATase_2_dom"/>
</dbReference>
<dbReference type="InterPro" id="IPR033738">
    <property type="entry name" value="AsnB_N"/>
</dbReference>
<evidence type="ECO:0000313" key="14">
    <source>
        <dbReference type="Proteomes" id="UP000028123"/>
    </source>
</evidence>
<dbReference type="PIRSF" id="PIRSF001589">
    <property type="entry name" value="Asn_synthetase_glu-h"/>
    <property type="match status" value="1"/>
</dbReference>
<dbReference type="EMBL" id="JNVM01000059">
    <property type="protein sequence ID" value="KEQ21808.1"/>
    <property type="molecule type" value="Genomic_DNA"/>
</dbReference>
<evidence type="ECO:0000256" key="2">
    <source>
        <dbReference type="ARBA" id="ARBA00005752"/>
    </source>
</evidence>
<evidence type="ECO:0000256" key="7">
    <source>
        <dbReference type="ARBA" id="ARBA00022962"/>
    </source>
</evidence>
<organism evidence="13 14">
    <name type="scientific">Paenibacillus tyrfis</name>
    <dbReference type="NCBI Taxonomy" id="1501230"/>
    <lineage>
        <taxon>Bacteria</taxon>
        <taxon>Bacillati</taxon>
        <taxon>Bacillota</taxon>
        <taxon>Bacilli</taxon>
        <taxon>Bacillales</taxon>
        <taxon>Paenibacillaceae</taxon>
        <taxon>Paenibacillus</taxon>
    </lineage>
</organism>
<dbReference type="Gene3D" id="3.60.20.10">
    <property type="entry name" value="Glutamine Phosphoribosylpyrophosphate, subunit 1, domain 1"/>
    <property type="match status" value="1"/>
</dbReference>
<dbReference type="InterPro" id="IPR006426">
    <property type="entry name" value="Asn_synth_AEB"/>
</dbReference>
<protein>
    <recommendedName>
        <fullName evidence="3">asparagine synthase (glutamine-hydrolyzing)</fullName>
        <ecNumber evidence="3">6.3.5.4</ecNumber>
    </recommendedName>
</protein>
<keyword evidence="5 10" id="KW-0067">ATP-binding</keyword>
<name>A0A081NTN5_9BACL</name>
<dbReference type="EC" id="6.3.5.4" evidence="3"/>
<dbReference type="Pfam" id="PF00733">
    <property type="entry name" value="Asn_synthase"/>
    <property type="match status" value="1"/>
</dbReference>
<feature type="site" description="Important for beta-aspartyl-AMP intermediate formation" evidence="11">
    <location>
        <position position="368"/>
    </location>
</feature>
<dbReference type="InterPro" id="IPR014729">
    <property type="entry name" value="Rossmann-like_a/b/a_fold"/>
</dbReference>
<sequence length="619" mass="71726">MCGISGIFDMRDVGRINKNIITDMIGKLNHRGPDGADFYQDEQVSLGFARLSIIDLETGMQPIYNEDKSKVLICNGEIFNYLELRQGLIRRGHVFSTNSDVEVIIHLYEEYGKDFIHQLNGQFAFVIYDKNKKSLFCARDHLGIAPFFYTVEEGFFIFASEIKAILEHPIVKRKIDLVGLDQILTFPGVIAPRTFFENIWSLENGHFIEIKDSRLRKVEYWDLIYPKIGEIEYIQSEDYYIGKLDDLLTKSVEYRLMSDVPLAFYVSGGLDSSIIASKINTINPAIKHSFSIAFTDKSISESNYQQMMAKHIQSKHTEALFSPTDISTRLFQAIRHSESALKETYNTASLVLSEAVKKNRIKVVLSGEGADELFAGYVGYRFDRMRNQSNTTSDSHEENRLRSCLWGDESFIYEKQYHKFEAIKRELYSQEINEMYDEINCLNHPVINKERIRNVDLVHKRSYVDYKLRLPEHLLADHGDRMCFANSVEGRYPFLDKNIVDFVRFIPPNLKLKMFEEKYILKQIAKKGVPNEIIKRPKYTFVAPGSPDLLRQDVAFIHDLLSYDTIKKQGIFNPDTIEKLKKQYLQPDFKLNLPYDIDMLIVPLTLGVFLEEFKMAGLH</sequence>
<evidence type="ECO:0000256" key="3">
    <source>
        <dbReference type="ARBA" id="ARBA00012737"/>
    </source>
</evidence>
<proteinExistence type="inferred from homology"/>
<evidence type="ECO:0000256" key="10">
    <source>
        <dbReference type="PIRSR" id="PIRSR001589-2"/>
    </source>
</evidence>
<feature type="binding site" evidence="10">
    <location>
        <begin position="366"/>
        <end position="367"/>
    </location>
    <ligand>
        <name>ATP</name>
        <dbReference type="ChEBI" id="CHEBI:30616"/>
    </ligand>
</feature>
<dbReference type="SUPFAM" id="SSF52402">
    <property type="entry name" value="Adenine nucleotide alpha hydrolases-like"/>
    <property type="match status" value="1"/>
</dbReference>
<feature type="binding site" evidence="10">
    <location>
        <position position="100"/>
    </location>
    <ligand>
        <name>L-glutamine</name>
        <dbReference type="ChEBI" id="CHEBI:58359"/>
    </ligand>
</feature>
<accession>A0A081NTN5</accession>
<dbReference type="Gene3D" id="3.40.50.620">
    <property type="entry name" value="HUPs"/>
    <property type="match status" value="1"/>
</dbReference>
<evidence type="ECO:0000256" key="11">
    <source>
        <dbReference type="PIRSR" id="PIRSR001589-3"/>
    </source>
</evidence>
<dbReference type="PANTHER" id="PTHR43284">
    <property type="entry name" value="ASPARAGINE SYNTHETASE (GLUTAMINE-HYDROLYZING)"/>
    <property type="match status" value="1"/>
</dbReference>
<dbReference type="GO" id="GO:0004066">
    <property type="term" value="F:asparagine synthase (glutamine-hydrolyzing) activity"/>
    <property type="evidence" value="ECO:0007669"/>
    <property type="project" value="UniProtKB-EC"/>
</dbReference>
<feature type="active site" description="For GATase activity" evidence="9">
    <location>
        <position position="2"/>
    </location>
</feature>
<dbReference type="RefSeq" id="WP_036693407.1">
    <property type="nucleotide sequence ID" value="NZ_JNVM01000059.1"/>
</dbReference>
<reference evidence="13 14" key="1">
    <citation type="submission" date="2014-06" db="EMBL/GenBank/DDBJ databases">
        <title>Draft genome sequence of Paenibacillus sp. MSt1.</title>
        <authorList>
            <person name="Aw Y.K."/>
            <person name="Ong K.S."/>
            <person name="Gan H.M."/>
            <person name="Lee S.M."/>
        </authorList>
    </citation>
    <scope>NUCLEOTIDE SEQUENCE [LARGE SCALE GENOMIC DNA]</scope>
    <source>
        <strain evidence="13 14">MSt1</strain>
    </source>
</reference>
<dbReference type="eggNOG" id="COG0367">
    <property type="taxonomic scope" value="Bacteria"/>
</dbReference>
<dbReference type="AlphaFoldDB" id="A0A081NTN5"/>
<dbReference type="PANTHER" id="PTHR43284:SF1">
    <property type="entry name" value="ASPARAGINE SYNTHETASE"/>
    <property type="match status" value="1"/>
</dbReference>
<evidence type="ECO:0000259" key="12">
    <source>
        <dbReference type="PROSITE" id="PS51278"/>
    </source>
</evidence>